<evidence type="ECO:0000256" key="17">
    <source>
        <dbReference type="SAM" id="Coils"/>
    </source>
</evidence>
<comment type="cofactor">
    <cofactor evidence="1">
        <name>Mg(2+)</name>
        <dbReference type="ChEBI" id="CHEBI:18420"/>
    </cofactor>
</comment>
<evidence type="ECO:0000256" key="11">
    <source>
        <dbReference type="ARBA" id="ARBA00022777"/>
    </source>
</evidence>
<evidence type="ECO:0000256" key="6">
    <source>
        <dbReference type="ARBA" id="ARBA00022527"/>
    </source>
</evidence>
<dbReference type="SMART" id="SM00220">
    <property type="entry name" value="S_TKc"/>
    <property type="match status" value="1"/>
</dbReference>
<sequence length="477" mass="53388">MAFKQRVDPELIFTKQERIGKGSFGEVFKGIDNRTQQVVAIKIIDLEEAEDEIEDIQQEIMVLSQCDSPFVTKYYGSYLKGSKLWIIMEYLGGGSALDLMNAGNFEEMHIAIILRELLKGLDYLHSERKLHRDIKAANVLLSEMGDVKLADFGVAGQLTNTTSKRSTFVGTPFWMAPEVIKQSAYDSKADIWSLGITAIELAKGEPPNSELHPMRVLFLIPKNNPPQLTGSYSKQFKEFVEACLNKDPENRPTAKELLKFTFIRKAKKNSFLIDLIDRYKKWKSQRSEGSETESENSDMEDSGKADNDVDEPWIMTVKGPRSAKSPPGESHNGSCYTCTKPKLLYVKDRESSSLNRSPKIGVPPPGENSSESSLTTSSPCLSYLIYPLISKLQRLPQYSNSGQEASHKTDAIEELKNAFEVADRSCPFTSVFIVSDMIRKLLPSMPENRLHAVVDRLTSDPSAKSDYIAALNSSQSK</sequence>
<evidence type="ECO:0000256" key="3">
    <source>
        <dbReference type="ARBA" id="ARBA00008874"/>
    </source>
</evidence>
<dbReference type="Gene3D" id="1.10.12.70">
    <property type="match status" value="1"/>
</dbReference>
<name>A0A9P0AJ93_BEMTA</name>
<dbReference type="CDD" id="cd06609">
    <property type="entry name" value="STKc_MST3_like"/>
    <property type="match status" value="1"/>
</dbReference>
<evidence type="ECO:0000256" key="18">
    <source>
        <dbReference type="SAM" id="MobiDB-lite"/>
    </source>
</evidence>
<keyword evidence="6" id="KW-0723">Serine/threonine-protein kinase</keyword>
<dbReference type="InterPro" id="IPR011009">
    <property type="entry name" value="Kinase-like_dom_sf"/>
</dbReference>
<dbReference type="EC" id="2.7.11.1" evidence="4"/>
<keyword evidence="10 16" id="KW-0547">Nucleotide-binding</keyword>
<dbReference type="EMBL" id="OU963868">
    <property type="protein sequence ID" value="CAH0392937.1"/>
    <property type="molecule type" value="Genomic_DNA"/>
</dbReference>
<evidence type="ECO:0000256" key="13">
    <source>
        <dbReference type="ARBA" id="ARBA00022842"/>
    </source>
</evidence>
<keyword evidence="12 16" id="KW-0067">ATP-binding</keyword>
<dbReference type="PANTHER" id="PTHR48012">
    <property type="entry name" value="STERILE20-LIKE KINASE, ISOFORM B-RELATED"/>
    <property type="match status" value="1"/>
</dbReference>
<keyword evidence="17" id="KW-0175">Coiled coil</keyword>
<evidence type="ECO:0000256" key="9">
    <source>
        <dbReference type="ARBA" id="ARBA00022723"/>
    </source>
</evidence>
<protein>
    <recommendedName>
        <fullName evidence="4">non-specific serine/threonine protein kinase</fullName>
        <ecNumber evidence="4">2.7.11.1</ecNumber>
    </recommendedName>
</protein>
<feature type="region of interest" description="Disordered" evidence="18">
    <location>
        <begin position="350"/>
        <end position="376"/>
    </location>
</feature>
<dbReference type="PANTHER" id="PTHR48012:SF10">
    <property type="entry name" value="FI20177P1"/>
    <property type="match status" value="1"/>
</dbReference>
<evidence type="ECO:0000313" key="21">
    <source>
        <dbReference type="Proteomes" id="UP001152759"/>
    </source>
</evidence>
<evidence type="ECO:0000256" key="8">
    <source>
        <dbReference type="ARBA" id="ARBA00022679"/>
    </source>
</evidence>
<dbReference type="AlphaFoldDB" id="A0A9P0AJ93"/>
<accession>A0A9P0AJ93</accession>
<evidence type="ECO:0000256" key="10">
    <source>
        <dbReference type="ARBA" id="ARBA00022741"/>
    </source>
</evidence>
<keyword evidence="5" id="KW-0963">Cytoplasm</keyword>
<feature type="region of interest" description="Disordered" evidence="18">
    <location>
        <begin position="284"/>
        <end position="311"/>
    </location>
</feature>
<keyword evidence="7" id="KW-0597">Phosphoprotein</keyword>
<organism evidence="20 21">
    <name type="scientific">Bemisia tabaci</name>
    <name type="common">Sweetpotato whitefly</name>
    <name type="synonym">Aleurodes tabaci</name>
    <dbReference type="NCBI Taxonomy" id="7038"/>
    <lineage>
        <taxon>Eukaryota</taxon>
        <taxon>Metazoa</taxon>
        <taxon>Ecdysozoa</taxon>
        <taxon>Arthropoda</taxon>
        <taxon>Hexapoda</taxon>
        <taxon>Insecta</taxon>
        <taxon>Pterygota</taxon>
        <taxon>Neoptera</taxon>
        <taxon>Paraneoptera</taxon>
        <taxon>Hemiptera</taxon>
        <taxon>Sternorrhyncha</taxon>
        <taxon>Aleyrodoidea</taxon>
        <taxon>Aleyrodidae</taxon>
        <taxon>Aleyrodinae</taxon>
        <taxon>Bemisia</taxon>
    </lineage>
</organism>
<evidence type="ECO:0000256" key="16">
    <source>
        <dbReference type="PROSITE-ProRule" id="PRU10141"/>
    </source>
</evidence>
<dbReference type="GO" id="GO:0046872">
    <property type="term" value="F:metal ion binding"/>
    <property type="evidence" value="ECO:0007669"/>
    <property type="project" value="UniProtKB-KW"/>
</dbReference>
<dbReference type="KEGG" id="btab:109035338"/>
<dbReference type="Proteomes" id="UP001152759">
    <property type="component" value="Chromosome 7"/>
</dbReference>
<comment type="catalytic activity">
    <reaction evidence="14">
        <text>L-threonyl-[protein] + ATP = O-phospho-L-threonyl-[protein] + ADP + H(+)</text>
        <dbReference type="Rhea" id="RHEA:46608"/>
        <dbReference type="Rhea" id="RHEA-COMP:11060"/>
        <dbReference type="Rhea" id="RHEA-COMP:11605"/>
        <dbReference type="ChEBI" id="CHEBI:15378"/>
        <dbReference type="ChEBI" id="CHEBI:30013"/>
        <dbReference type="ChEBI" id="CHEBI:30616"/>
        <dbReference type="ChEBI" id="CHEBI:61977"/>
        <dbReference type="ChEBI" id="CHEBI:456216"/>
        <dbReference type="EC" id="2.7.11.1"/>
    </reaction>
</comment>
<evidence type="ECO:0000313" key="20">
    <source>
        <dbReference type="EMBL" id="CAH0392937.1"/>
    </source>
</evidence>
<dbReference type="InterPro" id="IPR017441">
    <property type="entry name" value="Protein_kinase_ATP_BS"/>
</dbReference>
<dbReference type="GO" id="GO:0005524">
    <property type="term" value="F:ATP binding"/>
    <property type="evidence" value="ECO:0007669"/>
    <property type="project" value="UniProtKB-UniRule"/>
</dbReference>
<proteinExistence type="inferred from homology"/>
<feature type="compositionally biased region" description="Acidic residues" evidence="18">
    <location>
        <begin position="290"/>
        <end position="300"/>
    </location>
</feature>
<feature type="domain" description="Protein kinase" evidence="19">
    <location>
        <begin position="13"/>
        <end position="263"/>
    </location>
</feature>
<keyword evidence="9" id="KW-0479">Metal-binding</keyword>
<dbReference type="FunFam" id="3.30.200.20:FF:000092">
    <property type="entry name" value="Serine/threonine-protein kinase 24"/>
    <property type="match status" value="1"/>
</dbReference>
<comment type="catalytic activity">
    <reaction evidence="15">
        <text>L-seryl-[protein] + ATP = O-phospho-L-seryl-[protein] + ADP + H(+)</text>
        <dbReference type="Rhea" id="RHEA:17989"/>
        <dbReference type="Rhea" id="RHEA-COMP:9863"/>
        <dbReference type="Rhea" id="RHEA-COMP:11604"/>
        <dbReference type="ChEBI" id="CHEBI:15378"/>
        <dbReference type="ChEBI" id="CHEBI:29999"/>
        <dbReference type="ChEBI" id="CHEBI:30616"/>
        <dbReference type="ChEBI" id="CHEBI:83421"/>
        <dbReference type="ChEBI" id="CHEBI:456216"/>
        <dbReference type="EC" id="2.7.11.1"/>
    </reaction>
</comment>
<comment type="similarity">
    <text evidence="3">Belongs to the protein kinase superfamily. STE Ser/Thr protein kinase family. STE20 subfamily.</text>
</comment>
<dbReference type="GO" id="GO:0004674">
    <property type="term" value="F:protein serine/threonine kinase activity"/>
    <property type="evidence" value="ECO:0007669"/>
    <property type="project" value="UniProtKB-KW"/>
</dbReference>
<keyword evidence="21" id="KW-1185">Reference proteome</keyword>
<dbReference type="InterPro" id="IPR050629">
    <property type="entry name" value="STE20/SPS1-PAK"/>
</dbReference>
<reference evidence="20" key="1">
    <citation type="submission" date="2021-12" db="EMBL/GenBank/DDBJ databases">
        <authorList>
            <person name="King R."/>
        </authorList>
    </citation>
    <scope>NUCLEOTIDE SEQUENCE</scope>
</reference>
<keyword evidence="11" id="KW-0418">Kinase</keyword>
<dbReference type="PROSITE" id="PS50011">
    <property type="entry name" value="PROTEIN_KINASE_DOM"/>
    <property type="match status" value="1"/>
</dbReference>
<dbReference type="SUPFAM" id="SSF56112">
    <property type="entry name" value="Protein kinase-like (PK-like)"/>
    <property type="match status" value="1"/>
</dbReference>
<feature type="coiled-coil region" evidence="17">
    <location>
        <begin position="39"/>
        <end position="66"/>
    </location>
</feature>
<evidence type="ECO:0000256" key="12">
    <source>
        <dbReference type="ARBA" id="ARBA00022840"/>
    </source>
</evidence>
<evidence type="ECO:0000256" key="1">
    <source>
        <dbReference type="ARBA" id="ARBA00001946"/>
    </source>
</evidence>
<gene>
    <name evidence="20" type="ORF">BEMITA_LOCUS11395</name>
</gene>
<dbReference type="Gene3D" id="3.30.200.20">
    <property type="entry name" value="Phosphorylase Kinase, domain 1"/>
    <property type="match status" value="1"/>
</dbReference>
<comment type="subcellular location">
    <subcellularLocation>
        <location evidence="2">Cytoplasm</location>
    </subcellularLocation>
</comment>
<evidence type="ECO:0000256" key="2">
    <source>
        <dbReference type="ARBA" id="ARBA00004496"/>
    </source>
</evidence>
<evidence type="ECO:0000256" key="15">
    <source>
        <dbReference type="ARBA" id="ARBA00048679"/>
    </source>
</evidence>
<dbReference type="PROSITE" id="PS00107">
    <property type="entry name" value="PROTEIN_KINASE_ATP"/>
    <property type="match status" value="1"/>
</dbReference>
<dbReference type="InterPro" id="IPR000719">
    <property type="entry name" value="Prot_kinase_dom"/>
</dbReference>
<dbReference type="FunFam" id="1.10.510.10:FF:000411">
    <property type="entry name" value="Probable Ste20-like kinase Don3"/>
    <property type="match status" value="1"/>
</dbReference>
<keyword evidence="13" id="KW-0460">Magnesium</keyword>
<feature type="binding site" evidence="16">
    <location>
        <position position="42"/>
    </location>
    <ligand>
        <name>ATP</name>
        <dbReference type="ChEBI" id="CHEBI:30616"/>
    </ligand>
</feature>
<dbReference type="GO" id="GO:0005737">
    <property type="term" value="C:cytoplasm"/>
    <property type="evidence" value="ECO:0007669"/>
    <property type="project" value="UniProtKB-SubCell"/>
</dbReference>
<dbReference type="Pfam" id="PF00069">
    <property type="entry name" value="Pkinase"/>
    <property type="match status" value="1"/>
</dbReference>
<evidence type="ECO:0000256" key="14">
    <source>
        <dbReference type="ARBA" id="ARBA00047899"/>
    </source>
</evidence>
<dbReference type="OrthoDB" id="8693905at2759"/>
<evidence type="ECO:0000259" key="19">
    <source>
        <dbReference type="PROSITE" id="PS50011"/>
    </source>
</evidence>
<evidence type="ECO:0000256" key="4">
    <source>
        <dbReference type="ARBA" id="ARBA00012513"/>
    </source>
</evidence>
<dbReference type="InterPro" id="IPR046409">
    <property type="entry name" value="PDC10_dimerisation_sf"/>
</dbReference>
<evidence type="ECO:0000256" key="5">
    <source>
        <dbReference type="ARBA" id="ARBA00022490"/>
    </source>
</evidence>
<dbReference type="Gene3D" id="1.10.510.10">
    <property type="entry name" value="Transferase(Phosphotransferase) domain 1"/>
    <property type="match status" value="1"/>
</dbReference>
<keyword evidence="8" id="KW-0808">Transferase</keyword>
<evidence type="ECO:0000256" key="7">
    <source>
        <dbReference type="ARBA" id="ARBA00022553"/>
    </source>
</evidence>